<evidence type="ECO:0000313" key="5">
    <source>
        <dbReference type="EMBL" id="KZW00703.1"/>
    </source>
</evidence>
<dbReference type="InterPro" id="IPR051104">
    <property type="entry name" value="FAD_monoxygenase"/>
</dbReference>
<evidence type="ECO:0000256" key="3">
    <source>
        <dbReference type="ARBA" id="ARBA00023002"/>
    </source>
</evidence>
<dbReference type="InParanoid" id="A0A165NG76"/>
<dbReference type="STRING" id="1314781.A0A165NG76"/>
<evidence type="ECO:0000259" key="4">
    <source>
        <dbReference type="Pfam" id="PF01494"/>
    </source>
</evidence>
<dbReference type="EMBL" id="KV425899">
    <property type="protein sequence ID" value="KZW00703.1"/>
    <property type="molecule type" value="Genomic_DNA"/>
</dbReference>
<keyword evidence="1" id="KW-0285">Flavoprotein</keyword>
<dbReference type="OrthoDB" id="417877at2759"/>
<dbReference type="SUPFAM" id="SSF51905">
    <property type="entry name" value="FAD/NAD(P)-binding domain"/>
    <property type="match status" value="1"/>
</dbReference>
<dbReference type="GO" id="GO:0016491">
    <property type="term" value="F:oxidoreductase activity"/>
    <property type="evidence" value="ECO:0007669"/>
    <property type="project" value="UniProtKB-KW"/>
</dbReference>
<keyword evidence="2" id="KW-0274">FAD</keyword>
<dbReference type="PANTHER" id="PTHR46720:SF3">
    <property type="entry name" value="FAD-BINDING DOMAIN-CONTAINING PROTEIN-RELATED"/>
    <property type="match status" value="1"/>
</dbReference>
<accession>A0A165NG76</accession>
<organism evidence="5 6">
    <name type="scientific">Exidia glandulosa HHB12029</name>
    <dbReference type="NCBI Taxonomy" id="1314781"/>
    <lineage>
        <taxon>Eukaryota</taxon>
        <taxon>Fungi</taxon>
        <taxon>Dikarya</taxon>
        <taxon>Basidiomycota</taxon>
        <taxon>Agaricomycotina</taxon>
        <taxon>Agaricomycetes</taxon>
        <taxon>Auriculariales</taxon>
        <taxon>Exidiaceae</taxon>
        <taxon>Exidia</taxon>
    </lineage>
</organism>
<dbReference type="Proteomes" id="UP000077266">
    <property type="component" value="Unassembled WGS sequence"/>
</dbReference>
<keyword evidence="3" id="KW-0560">Oxidoreductase</keyword>
<protein>
    <submittedName>
        <fullName evidence="5">FAD/NAD(P)-binding domain-containing protein</fullName>
    </submittedName>
</protein>
<sequence>MSVPSSNPQTKDFRVAIVGGGIGGLFCAISLRKSGVPFDIFEAAAQFGEVGAGIGFAPNSEAAMRYLGIFEDYMRVANHRDRYSVILGNETHDHVADMLPHGGPVTSIHRAHLLDVLLKHVPSESSHLKKRCERVEQVSADPPLYRIHFHDGTTHEANLVIGADGIRSVVRDSVLGYRVEPRYVGTRAYRGIFPAQEWLKTIGPENETSLLIVSGLGKIDLVGFVSEPLERRFSEGTDILPPGEPWVQPANKEQALADFVDMPGPFVKTALNSIERMTVWKIHCLWPPLPTYVKDGIALLGDAAHGTTPHCGQGAGQALEDSYILGQLLGHPKTTLQTLRSTLAIYDEIRRPRGNKVVEYSLETGNVWEGWGANGESVEGRKLDAEGRLDWIWQHDINQDAERAIAILEA</sequence>
<dbReference type="AlphaFoldDB" id="A0A165NG76"/>
<dbReference type="InterPro" id="IPR036188">
    <property type="entry name" value="FAD/NAD-bd_sf"/>
</dbReference>
<dbReference type="PRINTS" id="PR00420">
    <property type="entry name" value="RNGMNOXGNASE"/>
</dbReference>
<gene>
    <name evidence="5" type="ORF">EXIGLDRAFT_830588</name>
</gene>
<dbReference type="GO" id="GO:0044550">
    <property type="term" value="P:secondary metabolite biosynthetic process"/>
    <property type="evidence" value="ECO:0007669"/>
    <property type="project" value="TreeGrafter"/>
</dbReference>
<evidence type="ECO:0000256" key="2">
    <source>
        <dbReference type="ARBA" id="ARBA00022827"/>
    </source>
</evidence>
<evidence type="ECO:0000313" key="6">
    <source>
        <dbReference type="Proteomes" id="UP000077266"/>
    </source>
</evidence>
<dbReference type="Gene3D" id="3.50.50.60">
    <property type="entry name" value="FAD/NAD(P)-binding domain"/>
    <property type="match status" value="1"/>
</dbReference>
<proteinExistence type="predicted"/>
<feature type="domain" description="FAD-binding" evidence="4">
    <location>
        <begin position="13"/>
        <end position="359"/>
    </location>
</feature>
<dbReference type="PANTHER" id="PTHR46720">
    <property type="entry name" value="HYDROXYLASE, PUTATIVE (AFU_ORTHOLOGUE AFUA_3G01460)-RELATED"/>
    <property type="match status" value="1"/>
</dbReference>
<dbReference type="InterPro" id="IPR002938">
    <property type="entry name" value="FAD-bd"/>
</dbReference>
<dbReference type="GO" id="GO:0071949">
    <property type="term" value="F:FAD binding"/>
    <property type="evidence" value="ECO:0007669"/>
    <property type="project" value="InterPro"/>
</dbReference>
<name>A0A165NG76_EXIGL</name>
<reference evidence="5 6" key="1">
    <citation type="journal article" date="2016" name="Mol. Biol. Evol.">
        <title>Comparative Genomics of Early-Diverging Mushroom-Forming Fungi Provides Insights into the Origins of Lignocellulose Decay Capabilities.</title>
        <authorList>
            <person name="Nagy L.G."/>
            <person name="Riley R."/>
            <person name="Tritt A."/>
            <person name="Adam C."/>
            <person name="Daum C."/>
            <person name="Floudas D."/>
            <person name="Sun H."/>
            <person name="Yadav J.S."/>
            <person name="Pangilinan J."/>
            <person name="Larsson K.H."/>
            <person name="Matsuura K."/>
            <person name="Barry K."/>
            <person name="Labutti K."/>
            <person name="Kuo R."/>
            <person name="Ohm R.A."/>
            <person name="Bhattacharya S.S."/>
            <person name="Shirouzu T."/>
            <person name="Yoshinaga Y."/>
            <person name="Martin F.M."/>
            <person name="Grigoriev I.V."/>
            <person name="Hibbett D.S."/>
        </authorList>
    </citation>
    <scope>NUCLEOTIDE SEQUENCE [LARGE SCALE GENOMIC DNA]</scope>
    <source>
        <strain evidence="5 6">HHB12029</strain>
    </source>
</reference>
<evidence type="ECO:0000256" key="1">
    <source>
        <dbReference type="ARBA" id="ARBA00022630"/>
    </source>
</evidence>
<dbReference type="Pfam" id="PF01494">
    <property type="entry name" value="FAD_binding_3"/>
    <property type="match status" value="1"/>
</dbReference>
<keyword evidence="6" id="KW-1185">Reference proteome</keyword>